<gene>
    <name evidence="8" type="ORF">MONBRDRAFT_32406</name>
</gene>
<proteinExistence type="inferred from homology"/>
<evidence type="ECO:0000256" key="2">
    <source>
        <dbReference type="ARBA" id="ARBA00012479"/>
    </source>
</evidence>
<evidence type="ECO:0000256" key="7">
    <source>
        <dbReference type="RuleBase" id="RU363068"/>
    </source>
</evidence>
<dbReference type="GO" id="GO:0018738">
    <property type="term" value="F:S-formylglutathione hydrolase activity"/>
    <property type="evidence" value="ECO:0000318"/>
    <property type="project" value="GO_Central"/>
</dbReference>
<dbReference type="InterPro" id="IPR014186">
    <property type="entry name" value="S-formylglutathione_hydrol"/>
</dbReference>
<dbReference type="eggNOG" id="KOG3101">
    <property type="taxonomic scope" value="Eukaryota"/>
</dbReference>
<comment type="subcellular location">
    <subcellularLocation>
        <location evidence="7">Cytoplasm</location>
    </subcellularLocation>
</comment>
<dbReference type="InParanoid" id="A9UZC1"/>
<dbReference type="FunCoup" id="A9UZC1">
    <property type="interactions" value="1043"/>
</dbReference>
<dbReference type="AlphaFoldDB" id="A9UZC1"/>
<dbReference type="PANTHER" id="PTHR10061">
    <property type="entry name" value="S-FORMYLGLUTATHIONE HYDROLASE"/>
    <property type="match status" value="1"/>
</dbReference>
<comment type="catalytic activity">
    <reaction evidence="7">
        <text>S-formylglutathione + H2O = formate + glutathione + H(+)</text>
        <dbReference type="Rhea" id="RHEA:14961"/>
        <dbReference type="ChEBI" id="CHEBI:15377"/>
        <dbReference type="ChEBI" id="CHEBI:15378"/>
        <dbReference type="ChEBI" id="CHEBI:15740"/>
        <dbReference type="ChEBI" id="CHEBI:57688"/>
        <dbReference type="ChEBI" id="CHEBI:57925"/>
        <dbReference type="EC" id="3.1.2.12"/>
    </reaction>
</comment>
<feature type="active site" description="Charge relay system" evidence="6">
    <location>
        <position position="225"/>
    </location>
</feature>
<evidence type="ECO:0000256" key="4">
    <source>
        <dbReference type="ARBA" id="ARBA00022487"/>
    </source>
</evidence>
<evidence type="ECO:0000256" key="1">
    <source>
        <dbReference type="ARBA" id="ARBA00005622"/>
    </source>
</evidence>
<dbReference type="GeneID" id="5891049"/>
<evidence type="ECO:0000256" key="5">
    <source>
        <dbReference type="ARBA" id="ARBA00022801"/>
    </source>
</evidence>
<dbReference type="EMBL" id="CH991551">
    <property type="protein sequence ID" value="EDQ89341.1"/>
    <property type="molecule type" value="Genomic_DNA"/>
</dbReference>
<name>A9UZC1_MONBE</name>
<dbReference type="Proteomes" id="UP000001357">
    <property type="component" value="Unassembled WGS sequence"/>
</dbReference>
<dbReference type="Pfam" id="PF00756">
    <property type="entry name" value="Esterase"/>
    <property type="match status" value="1"/>
</dbReference>
<dbReference type="GO" id="GO:0046294">
    <property type="term" value="P:formaldehyde catabolic process"/>
    <property type="evidence" value="ECO:0007669"/>
    <property type="project" value="InterPro"/>
</dbReference>
<dbReference type="Gene3D" id="3.40.50.1820">
    <property type="entry name" value="alpha/beta hydrolase"/>
    <property type="match status" value="1"/>
</dbReference>
<dbReference type="PANTHER" id="PTHR10061:SF0">
    <property type="entry name" value="S-FORMYLGLUTATHIONE HYDROLASE"/>
    <property type="match status" value="1"/>
</dbReference>
<dbReference type="GO" id="GO:0005829">
    <property type="term" value="C:cytosol"/>
    <property type="evidence" value="ECO:0000318"/>
    <property type="project" value="GO_Central"/>
</dbReference>
<dbReference type="ESTHER" id="monbe-a9uzc1">
    <property type="family name" value="A85-EsteraseD-FGH"/>
</dbReference>
<dbReference type="FunFam" id="3.40.50.1820:FF:000002">
    <property type="entry name" value="S-formylglutathione hydrolase"/>
    <property type="match status" value="1"/>
</dbReference>
<reference evidence="8 9" key="1">
    <citation type="journal article" date="2008" name="Nature">
        <title>The genome of the choanoflagellate Monosiga brevicollis and the origin of metazoans.</title>
        <authorList>
            <consortium name="JGI Sequencing"/>
            <person name="King N."/>
            <person name="Westbrook M.J."/>
            <person name="Young S.L."/>
            <person name="Kuo A."/>
            <person name="Abedin M."/>
            <person name="Chapman J."/>
            <person name="Fairclough S."/>
            <person name="Hellsten U."/>
            <person name="Isogai Y."/>
            <person name="Letunic I."/>
            <person name="Marr M."/>
            <person name="Pincus D."/>
            <person name="Putnam N."/>
            <person name="Rokas A."/>
            <person name="Wright K.J."/>
            <person name="Zuzow R."/>
            <person name="Dirks W."/>
            <person name="Good M."/>
            <person name="Goodstein D."/>
            <person name="Lemons D."/>
            <person name="Li W."/>
            <person name="Lyons J.B."/>
            <person name="Morris A."/>
            <person name="Nichols S."/>
            <person name="Richter D.J."/>
            <person name="Salamov A."/>
            <person name="Bork P."/>
            <person name="Lim W.A."/>
            <person name="Manning G."/>
            <person name="Miller W.T."/>
            <person name="McGinnis W."/>
            <person name="Shapiro H."/>
            <person name="Tjian R."/>
            <person name="Grigoriev I.V."/>
            <person name="Rokhsar D."/>
        </authorList>
    </citation>
    <scope>NUCLEOTIDE SEQUENCE [LARGE SCALE GENOMIC DNA]</scope>
    <source>
        <strain evidence="9">MX1 / ATCC 50154</strain>
    </source>
</reference>
<keyword evidence="5 7" id="KW-0378">Hydrolase</keyword>
<dbReference type="InterPro" id="IPR029058">
    <property type="entry name" value="AB_hydrolase_fold"/>
</dbReference>
<dbReference type="RefSeq" id="XP_001745917.1">
    <property type="nucleotide sequence ID" value="XM_001745865.1"/>
</dbReference>
<keyword evidence="4 7" id="KW-0719">Serine esterase</keyword>
<dbReference type="OMA" id="PSDCPWG"/>
<comment type="function">
    <text evidence="7">Serine hydrolase involved in the detoxification of formaldehyde.</text>
</comment>
<evidence type="ECO:0000256" key="6">
    <source>
        <dbReference type="PIRSR" id="PIRSR614186-1"/>
    </source>
</evidence>
<protein>
    <recommendedName>
        <fullName evidence="3 7">S-formylglutathione hydrolase</fullName>
        <ecNumber evidence="2 7">3.1.2.12</ecNumber>
    </recommendedName>
</protein>
<keyword evidence="7" id="KW-0963">Cytoplasm</keyword>
<dbReference type="NCBIfam" id="TIGR02821">
    <property type="entry name" value="fghA_ester_D"/>
    <property type="match status" value="1"/>
</dbReference>
<feature type="active site" description="Charge relay system" evidence="6">
    <location>
        <position position="260"/>
    </location>
</feature>
<dbReference type="GO" id="GO:0052689">
    <property type="term" value="F:carboxylic ester hydrolase activity"/>
    <property type="evidence" value="ECO:0007669"/>
    <property type="project" value="UniProtKB-KW"/>
</dbReference>
<feature type="active site" description="Charge relay system" evidence="6">
    <location>
        <position position="148"/>
    </location>
</feature>
<dbReference type="EC" id="3.1.2.12" evidence="2 7"/>
<accession>A9UZC1</accession>
<dbReference type="SUPFAM" id="SSF53474">
    <property type="entry name" value="alpha/beta-Hydrolases"/>
    <property type="match status" value="1"/>
</dbReference>
<evidence type="ECO:0000256" key="3">
    <source>
        <dbReference type="ARBA" id="ARBA00016774"/>
    </source>
</evidence>
<dbReference type="STRING" id="81824.A9UZC1"/>
<dbReference type="InterPro" id="IPR000801">
    <property type="entry name" value="Esterase-like"/>
</dbReference>
<sequence length="289" mass="31448">MALKEESCSKCFDGRQLVYSHDSETLKCNMRFAVYLPPAAESRKVPVLYYLSGLTCTEQNVITKAGAQRICAKHNIALVCPDTSPRGVNLEGEDDTWQFGTGAGYYLNATQEPWSKHYHMFDYVTKELPALVEKELPVTATKSIFGHSMGGHGALICALKCPGQYASVTAFAPICNPSVTPVASKALKGYLGDDKAAMEAYDATCLVGSYNGPMMDILIDQGTNDGFYKDKDLEPEAFVRAAAANPNISVVLRKHEGYDHGYYFISSFMEDHVDIHAAALNEDGSGAAN</sequence>
<dbReference type="KEGG" id="mbr:MONBRDRAFT_32406"/>
<comment type="similarity">
    <text evidence="1 7">Belongs to the esterase D family.</text>
</comment>
<keyword evidence="9" id="KW-1185">Reference proteome</keyword>
<evidence type="ECO:0000313" key="8">
    <source>
        <dbReference type="EMBL" id="EDQ89341.1"/>
    </source>
</evidence>
<evidence type="ECO:0000313" key="9">
    <source>
        <dbReference type="Proteomes" id="UP000001357"/>
    </source>
</evidence>
<organism evidence="8 9">
    <name type="scientific">Monosiga brevicollis</name>
    <name type="common">Choanoflagellate</name>
    <dbReference type="NCBI Taxonomy" id="81824"/>
    <lineage>
        <taxon>Eukaryota</taxon>
        <taxon>Choanoflagellata</taxon>
        <taxon>Craspedida</taxon>
        <taxon>Salpingoecidae</taxon>
        <taxon>Monosiga</taxon>
    </lineage>
</organism>